<feature type="region of interest" description="Disordered" evidence="1">
    <location>
        <begin position="113"/>
        <end position="206"/>
    </location>
</feature>
<comment type="caution">
    <text evidence="3">The sequence shown here is derived from an EMBL/GenBank/DDBJ whole genome shotgun (WGS) entry which is preliminary data.</text>
</comment>
<sequence length="261" mass="28502">MELEMPMLVLLLLLIVPLMIACTSMWFYRKQLRRLLPDLTKPKATKREHYLFKVQTEEQLRKSAAEADAAEGGGVSGGAVRSLTMRPDEVPQQDHMESLVLDGDQVLEMRRSASKTSMGSSVPGVVRVGSQTSSGENEMTAEARTLPRAGSKQSVGSKRRGRSTSKQSRAGSKASSSRPEPQHPQLQRSLSESEAEISHGRRTLGEELAFRGDDTWASTHSQLFGSNLTVPGAVPASSVDRKKSPRRQGSKGSKSSTNREL</sequence>
<evidence type="ECO:0000313" key="4">
    <source>
        <dbReference type="EMBL" id="CAK9089488.1"/>
    </source>
</evidence>
<proteinExistence type="predicted"/>
<organism evidence="3 5">
    <name type="scientific">Durusdinium trenchii</name>
    <dbReference type="NCBI Taxonomy" id="1381693"/>
    <lineage>
        <taxon>Eukaryota</taxon>
        <taxon>Sar</taxon>
        <taxon>Alveolata</taxon>
        <taxon>Dinophyceae</taxon>
        <taxon>Suessiales</taxon>
        <taxon>Symbiodiniaceae</taxon>
        <taxon>Durusdinium</taxon>
    </lineage>
</organism>
<name>A0ABP0QM86_9DINO</name>
<feature type="compositionally biased region" description="Basic and acidic residues" evidence="1">
    <location>
        <begin position="196"/>
        <end position="206"/>
    </location>
</feature>
<evidence type="ECO:0000256" key="2">
    <source>
        <dbReference type="SAM" id="Phobius"/>
    </source>
</evidence>
<dbReference type="EMBL" id="CAXAMM010039840">
    <property type="protein sequence ID" value="CAK9089388.1"/>
    <property type="molecule type" value="Genomic_DNA"/>
</dbReference>
<dbReference type="Proteomes" id="UP001642464">
    <property type="component" value="Unassembled WGS sequence"/>
</dbReference>
<feature type="compositionally biased region" description="Polar residues" evidence="1">
    <location>
        <begin position="250"/>
        <end position="261"/>
    </location>
</feature>
<feature type="compositionally biased region" description="Low complexity" evidence="1">
    <location>
        <begin position="117"/>
        <end position="130"/>
    </location>
</feature>
<accession>A0ABP0QM86</accession>
<gene>
    <name evidence="3" type="ORF">SCF082_LOCUS42172</name>
    <name evidence="4" type="ORF">SCF082_LOCUS42220</name>
</gene>
<evidence type="ECO:0000256" key="1">
    <source>
        <dbReference type="SAM" id="MobiDB-lite"/>
    </source>
</evidence>
<feature type="transmembrane region" description="Helical" evidence="2">
    <location>
        <begin position="6"/>
        <end position="28"/>
    </location>
</feature>
<keyword evidence="2" id="KW-0472">Membrane</keyword>
<keyword evidence="5" id="KW-1185">Reference proteome</keyword>
<protein>
    <submittedName>
        <fullName evidence="3">Uncharacterized protein</fullName>
    </submittedName>
</protein>
<evidence type="ECO:0000313" key="3">
    <source>
        <dbReference type="EMBL" id="CAK9089388.1"/>
    </source>
</evidence>
<feature type="region of interest" description="Disordered" evidence="1">
    <location>
        <begin position="223"/>
        <end position="261"/>
    </location>
</feature>
<keyword evidence="2" id="KW-0812">Transmembrane</keyword>
<keyword evidence="2" id="KW-1133">Transmembrane helix</keyword>
<evidence type="ECO:0000313" key="5">
    <source>
        <dbReference type="Proteomes" id="UP001642464"/>
    </source>
</evidence>
<dbReference type="EMBL" id="CAXAMM010039851">
    <property type="protein sequence ID" value="CAK9089488.1"/>
    <property type="molecule type" value="Genomic_DNA"/>
</dbReference>
<reference evidence="3 5" key="1">
    <citation type="submission" date="2024-02" db="EMBL/GenBank/DDBJ databases">
        <authorList>
            <person name="Chen Y."/>
            <person name="Shah S."/>
            <person name="Dougan E. K."/>
            <person name="Thang M."/>
            <person name="Chan C."/>
        </authorList>
    </citation>
    <scope>NUCLEOTIDE SEQUENCE [LARGE SCALE GENOMIC DNA]</scope>
</reference>
<feature type="compositionally biased region" description="Polar residues" evidence="1">
    <location>
        <begin position="164"/>
        <end position="192"/>
    </location>
</feature>